<feature type="transmembrane region" description="Helical" evidence="5">
    <location>
        <begin position="510"/>
        <end position="531"/>
    </location>
</feature>
<comment type="caution">
    <text evidence="7">The sequence shown here is derived from an EMBL/GenBank/DDBJ whole genome shotgun (WGS) entry which is preliminary data.</text>
</comment>
<dbReference type="RefSeq" id="WP_160654890.1">
    <property type="nucleotide sequence ID" value="NZ_JBHRWU010000001.1"/>
</dbReference>
<dbReference type="EMBL" id="WUUK01000002">
    <property type="protein sequence ID" value="MXQ51083.1"/>
    <property type="molecule type" value="Genomic_DNA"/>
</dbReference>
<feature type="transmembrane region" description="Helical" evidence="5">
    <location>
        <begin position="392"/>
        <end position="415"/>
    </location>
</feature>
<organism evidence="7 8">
    <name type="scientific">Salinicoccus hispanicus</name>
    <dbReference type="NCBI Taxonomy" id="157225"/>
    <lineage>
        <taxon>Bacteria</taxon>
        <taxon>Bacillati</taxon>
        <taxon>Bacillota</taxon>
        <taxon>Bacilli</taxon>
        <taxon>Bacillales</taxon>
        <taxon>Staphylococcaceae</taxon>
        <taxon>Salinicoccus</taxon>
    </lineage>
</organism>
<dbReference type="OrthoDB" id="9811483at2"/>
<dbReference type="InterPro" id="IPR017500">
    <property type="entry name" value="Phage_infect_YhgE_N"/>
</dbReference>
<evidence type="ECO:0000313" key="8">
    <source>
        <dbReference type="Proteomes" id="UP000436284"/>
    </source>
</evidence>
<evidence type="ECO:0000256" key="3">
    <source>
        <dbReference type="ARBA" id="ARBA00022989"/>
    </source>
</evidence>
<evidence type="ECO:0000256" key="5">
    <source>
        <dbReference type="SAM" id="Phobius"/>
    </source>
</evidence>
<dbReference type="Gene3D" id="3.40.1710.10">
    <property type="entry name" value="abc type-2 transporter like domain"/>
    <property type="match status" value="1"/>
</dbReference>
<feature type="transmembrane region" description="Helical" evidence="5">
    <location>
        <begin position="452"/>
        <end position="471"/>
    </location>
</feature>
<protein>
    <submittedName>
        <fullName evidence="7">ABC transporter permease</fullName>
    </submittedName>
</protein>
<keyword evidence="3 5" id="KW-1133">Transmembrane helix</keyword>
<feature type="transmembrane region" description="Helical" evidence="5">
    <location>
        <begin position="12"/>
        <end position="37"/>
    </location>
</feature>
<dbReference type="InterPro" id="IPR017501">
    <property type="entry name" value="Phage_infect_YhgE_C"/>
</dbReference>
<feature type="transmembrane region" description="Helical" evidence="5">
    <location>
        <begin position="352"/>
        <end position="372"/>
    </location>
</feature>
<dbReference type="Proteomes" id="UP000436284">
    <property type="component" value="Unassembled WGS sequence"/>
</dbReference>
<dbReference type="PANTHER" id="PTHR43077:SF5">
    <property type="entry name" value="PHAGE INFECTION PROTEIN"/>
    <property type="match status" value="1"/>
</dbReference>
<proteinExistence type="predicted"/>
<gene>
    <name evidence="7" type="ORF">GQ671_07340</name>
</gene>
<dbReference type="PANTHER" id="PTHR43077">
    <property type="entry name" value="TRANSPORT PERMEASE YVFS-RELATED"/>
    <property type="match status" value="1"/>
</dbReference>
<feature type="transmembrane region" description="Helical" evidence="5">
    <location>
        <begin position="421"/>
        <end position="445"/>
    </location>
</feature>
<dbReference type="InterPro" id="IPR051328">
    <property type="entry name" value="T7SS_ABC-Transporter"/>
</dbReference>
<feature type="domain" description="ABC-2 type transporter transmembrane" evidence="6">
    <location>
        <begin position="24"/>
        <end position="525"/>
    </location>
</feature>
<reference evidence="7 8" key="1">
    <citation type="submission" date="2019-12" db="EMBL/GenBank/DDBJ databases">
        <title>Salinicoccus cyprini sp. nov., isolated from gastro-intestinal tract of mirror carp, Cyprinus carpio var. specularis, collected from Gobind Sagar Reservoir, Himachal Pradesh, India.</title>
        <authorList>
            <person name="Talwar C."/>
            <person name="Singh A.K."/>
            <person name="Lal R."/>
            <person name="Negi R.K."/>
        </authorList>
    </citation>
    <scope>NUCLEOTIDE SEQUENCE [LARGE SCALE GENOMIC DNA]</scope>
    <source>
        <strain evidence="7 8">J-82</strain>
    </source>
</reference>
<keyword evidence="2 5" id="KW-0812">Transmembrane</keyword>
<accession>A0A6N8TZW0</accession>
<evidence type="ECO:0000259" key="6">
    <source>
        <dbReference type="Pfam" id="PF12698"/>
    </source>
</evidence>
<keyword evidence="8" id="KW-1185">Reference proteome</keyword>
<keyword evidence="4 5" id="KW-0472">Membrane</keyword>
<evidence type="ECO:0000256" key="4">
    <source>
        <dbReference type="ARBA" id="ARBA00023136"/>
    </source>
</evidence>
<evidence type="ECO:0000256" key="2">
    <source>
        <dbReference type="ARBA" id="ARBA00022692"/>
    </source>
</evidence>
<dbReference type="NCBIfam" id="TIGR03061">
    <property type="entry name" value="pip_yhgE_Nterm"/>
    <property type="match status" value="1"/>
</dbReference>
<comment type="subcellular location">
    <subcellularLocation>
        <location evidence="1">Membrane</location>
        <topology evidence="1">Multi-pass membrane protein</topology>
    </subcellularLocation>
</comment>
<dbReference type="InterPro" id="IPR013525">
    <property type="entry name" value="ABC2_TM"/>
</dbReference>
<dbReference type="AlphaFoldDB" id="A0A6N8TZW0"/>
<sequence length="550" mass="59357">MFEDFKHLMTRPILIISLLAIATIPAIYTSIFLGSMWDPYSQTDNLKIHVVNHDEGATVGGEDINLGADITEALEDNDKFDWNMSDREAADTSLEQGEAYAVVVIPESASSDAATLLDETPKKVSIEIETNPGYNYLGSVMGGQAGTAIKDEIGQSITELYTENLLENLEDIKSSNTELIDALNEMQSGIDELITGSEDLQTGIEDIGTNVDSSSSDLAAGNQQVTNGLSQLNENLAGYESQVTPELAQPVASMQAGVDELISGNQSVQSGIEDLGTGVASGTGELAEGNASVTEGLNALDDSLTQMIEQVSEGNAQLEELSLTEENASSIADPVEVVESEVTHIDNYGQTFAPFIISVSLFLGSVAFSVLYPINRAALNYKSHMHMTISKLLLILAQTLITSLLLIAVLIFGFNLKIENLGMFLLILVLWNLGAMMFITVMVALLGNVGKFIAIIFLILQISSSASTFPIQTTGPLYQYLHPLLPMSYVVTALREAVFDFEAALATSDALIYLVVVIGAGLVLFTVINALKWKFTKFENITRTMSRVEY</sequence>
<dbReference type="GO" id="GO:0016020">
    <property type="term" value="C:membrane"/>
    <property type="evidence" value="ECO:0007669"/>
    <property type="project" value="UniProtKB-SubCell"/>
</dbReference>
<dbReference type="GO" id="GO:0140359">
    <property type="term" value="F:ABC-type transporter activity"/>
    <property type="evidence" value="ECO:0007669"/>
    <property type="project" value="InterPro"/>
</dbReference>
<dbReference type="NCBIfam" id="TIGR03062">
    <property type="entry name" value="pip_yhgE_Cterm"/>
    <property type="match status" value="1"/>
</dbReference>
<evidence type="ECO:0000313" key="7">
    <source>
        <dbReference type="EMBL" id="MXQ51083.1"/>
    </source>
</evidence>
<name>A0A6N8TZW0_9STAP</name>
<dbReference type="Pfam" id="PF12698">
    <property type="entry name" value="ABC2_membrane_3"/>
    <property type="match status" value="1"/>
</dbReference>
<evidence type="ECO:0000256" key="1">
    <source>
        <dbReference type="ARBA" id="ARBA00004141"/>
    </source>
</evidence>